<keyword evidence="10" id="KW-0067">ATP-binding</keyword>
<dbReference type="InterPro" id="IPR004358">
    <property type="entry name" value="Sig_transdc_His_kin-like_C"/>
</dbReference>
<dbReference type="CDD" id="cd00075">
    <property type="entry name" value="HATPase"/>
    <property type="match status" value="1"/>
</dbReference>
<sequence length="600" mass="68110">MSSYRSRLIFPLALIVLFVLASLGAILGPVFKEFYLERLNDRVMKETDVVAAYLTEAENLSALRDRMNQLADLLDIRITMLDMEGAVLGDTDADPLAMDNHLHRPEIAAAVQSGTGQEIRYSITMEQTLLYYAVPFYQNDEQVGFLRLGMPVEQLTDIYQNIWMLLFVCFFVAFVIIVFFTSKLTNQIITPIEDARRVATQLARGNFSARTYEGLPGETGQLNESLNILAENLEQISRTYEVQQERLETLIENMGSGLILINAKGDITLVNRSCKDIFQEDTDLWLNKLYYQVIKHKDVIKLIQEILLTENRKRSQLALRMEIEIRHFDVNAAPIIGNDQQLKGVVLVFHDITELKKLEKTRRDFVANVSHELKTPVTSLKGFTETLLAGAMDDEELRKKFLTIIANESERLESLIYDLLELSKIEGEQFRLQLAETELEVIVDEVFMMLQKKASKKSISLRKKVSGTGRIEGDTHRLKQLLINLINNAIMYTPDGGEVTVRIKEQAETVVLEIQDTGIGISKKELPRIFERFYRVDRARSRNSGGTGLGLAIVKHIAEAQKARMTVDSEVGKGTTFRLAFYKEFPASNGEEANKPVSKQ</sequence>
<evidence type="ECO:0000256" key="14">
    <source>
        <dbReference type="SAM" id="Coils"/>
    </source>
</evidence>
<dbReference type="PANTHER" id="PTHR45453">
    <property type="entry name" value="PHOSPHATE REGULON SENSOR PROTEIN PHOR"/>
    <property type="match status" value="1"/>
</dbReference>
<comment type="subcellular location">
    <subcellularLocation>
        <location evidence="2">Cell membrane</location>
        <topology evidence="2">Multi-pass membrane protein</topology>
    </subcellularLocation>
</comment>
<dbReference type="SMART" id="SM00388">
    <property type="entry name" value="HisKA"/>
    <property type="match status" value="1"/>
</dbReference>
<evidence type="ECO:0000256" key="6">
    <source>
        <dbReference type="ARBA" id="ARBA00022679"/>
    </source>
</evidence>
<proteinExistence type="predicted"/>
<dbReference type="InterPro" id="IPR036890">
    <property type="entry name" value="HATPase_C_sf"/>
</dbReference>
<evidence type="ECO:0000256" key="10">
    <source>
        <dbReference type="ARBA" id="ARBA00022840"/>
    </source>
</evidence>
<dbReference type="EC" id="2.7.13.3" evidence="3"/>
<evidence type="ECO:0000256" key="3">
    <source>
        <dbReference type="ARBA" id="ARBA00012438"/>
    </source>
</evidence>
<evidence type="ECO:0000259" key="16">
    <source>
        <dbReference type="PROSITE" id="PS50109"/>
    </source>
</evidence>
<keyword evidence="14" id="KW-0175">Coiled coil</keyword>
<feature type="domain" description="HAMP" evidence="17">
    <location>
        <begin position="186"/>
        <end position="238"/>
    </location>
</feature>
<protein>
    <recommendedName>
        <fullName evidence="3">histidine kinase</fullName>
        <ecNumber evidence="3">2.7.13.3</ecNumber>
    </recommendedName>
</protein>
<dbReference type="GO" id="GO:0004721">
    <property type="term" value="F:phosphoprotein phosphatase activity"/>
    <property type="evidence" value="ECO:0007669"/>
    <property type="project" value="TreeGrafter"/>
</dbReference>
<evidence type="ECO:0000313" key="19">
    <source>
        <dbReference type="Proteomes" id="UP000198935"/>
    </source>
</evidence>
<evidence type="ECO:0000256" key="1">
    <source>
        <dbReference type="ARBA" id="ARBA00000085"/>
    </source>
</evidence>
<dbReference type="SUPFAM" id="SSF55785">
    <property type="entry name" value="PYP-like sensor domain (PAS domain)"/>
    <property type="match status" value="1"/>
</dbReference>
<evidence type="ECO:0000256" key="15">
    <source>
        <dbReference type="SAM" id="Phobius"/>
    </source>
</evidence>
<dbReference type="GO" id="GO:0006355">
    <property type="term" value="P:regulation of DNA-templated transcription"/>
    <property type="evidence" value="ECO:0007669"/>
    <property type="project" value="InterPro"/>
</dbReference>
<evidence type="ECO:0000259" key="17">
    <source>
        <dbReference type="PROSITE" id="PS50885"/>
    </source>
</evidence>
<dbReference type="CDD" id="cd00082">
    <property type="entry name" value="HisKA"/>
    <property type="match status" value="1"/>
</dbReference>
<dbReference type="InterPro" id="IPR003660">
    <property type="entry name" value="HAMP_dom"/>
</dbReference>
<dbReference type="InterPro" id="IPR035965">
    <property type="entry name" value="PAS-like_dom_sf"/>
</dbReference>
<keyword evidence="13 15" id="KW-0472">Membrane</keyword>
<dbReference type="PROSITE" id="PS50885">
    <property type="entry name" value="HAMP"/>
    <property type="match status" value="1"/>
</dbReference>
<dbReference type="Gene3D" id="3.30.565.10">
    <property type="entry name" value="Histidine kinase-like ATPase, C-terminal domain"/>
    <property type="match status" value="1"/>
</dbReference>
<dbReference type="InterPro" id="IPR003594">
    <property type="entry name" value="HATPase_dom"/>
</dbReference>
<dbReference type="Pfam" id="PF00512">
    <property type="entry name" value="HisKA"/>
    <property type="match status" value="1"/>
</dbReference>
<evidence type="ECO:0000313" key="18">
    <source>
        <dbReference type="EMBL" id="SDZ54332.1"/>
    </source>
</evidence>
<dbReference type="Pfam" id="PF00989">
    <property type="entry name" value="PAS"/>
    <property type="match status" value="1"/>
</dbReference>
<dbReference type="InterPro" id="IPR031967">
    <property type="entry name" value="PhoR_single_Cache-like_dom"/>
</dbReference>
<evidence type="ECO:0000256" key="11">
    <source>
        <dbReference type="ARBA" id="ARBA00022989"/>
    </source>
</evidence>
<dbReference type="CDD" id="cd00130">
    <property type="entry name" value="PAS"/>
    <property type="match status" value="1"/>
</dbReference>
<reference evidence="19" key="1">
    <citation type="submission" date="2016-10" db="EMBL/GenBank/DDBJ databases">
        <authorList>
            <person name="Varghese N."/>
            <person name="Submissions S."/>
        </authorList>
    </citation>
    <scope>NUCLEOTIDE SEQUENCE [LARGE SCALE GENOMIC DNA]</scope>
    <source>
        <strain evidence="19">SP</strain>
    </source>
</reference>
<feature type="domain" description="Histidine kinase" evidence="16">
    <location>
        <begin position="368"/>
        <end position="585"/>
    </location>
</feature>
<dbReference type="Pfam" id="PF00672">
    <property type="entry name" value="HAMP"/>
    <property type="match status" value="1"/>
</dbReference>
<dbReference type="EMBL" id="FNPI01000016">
    <property type="protein sequence ID" value="SDZ54332.1"/>
    <property type="molecule type" value="Genomic_DNA"/>
</dbReference>
<dbReference type="Gene3D" id="1.10.287.130">
    <property type="match status" value="1"/>
</dbReference>
<keyword evidence="7 15" id="KW-0812">Transmembrane</keyword>
<dbReference type="Proteomes" id="UP000198935">
    <property type="component" value="Unassembled WGS sequence"/>
</dbReference>
<dbReference type="SUPFAM" id="SSF47384">
    <property type="entry name" value="Homodimeric domain of signal transducing histidine kinase"/>
    <property type="match status" value="1"/>
</dbReference>
<evidence type="ECO:0000256" key="5">
    <source>
        <dbReference type="ARBA" id="ARBA00022553"/>
    </source>
</evidence>
<dbReference type="GO" id="GO:0005886">
    <property type="term" value="C:plasma membrane"/>
    <property type="evidence" value="ECO:0007669"/>
    <property type="project" value="UniProtKB-SubCell"/>
</dbReference>
<evidence type="ECO:0000256" key="9">
    <source>
        <dbReference type="ARBA" id="ARBA00022777"/>
    </source>
</evidence>
<dbReference type="InterPro" id="IPR003661">
    <property type="entry name" value="HisK_dim/P_dom"/>
</dbReference>
<dbReference type="InterPro" id="IPR050351">
    <property type="entry name" value="BphY/WalK/GraS-like"/>
</dbReference>
<dbReference type="InterPro" id="IPR005467">
    <property type="entry name" value="His_kinase_dom"/>
</dbReference>
<keyword evidence="6" id="KW-0808">Transferase</keyword>
<dbReference type="Gene3D" id="3.30.450.20">
    <property type="entry name" value="PAS domain"/>
    <property type="match status" value="2"/>
</dbReference>
<name>A0A1H3TW49_9BACI</name>
<dbReference type="SMART" id="SM00387">
    <property type="entry name" value="HATPase_c"/>
    <property type="match status" value="1"/>
</dbReference>
<feature type="coiled-coil region" evidence="14">
    <location>
        <begin position="226"/>
        <end position="253"/>
    </location>
</feature>
<dbReference type="GO" id="GO:0005524">
    <property type="term" value="F:ATP binding"/>
    <property type="evidence" value="ECO:0007669"/>
    <property type="project" value="UniProtKB-KW"/>
</dbReference>
<evidence type="ECO:0000256" key="12">
    <source>
        <dbReference type="ARBA" id="ARBA00023012"/>
    </source>
</evidence>
<keyword evidence="9 18" id="KW-0418">Kinase</keyword>
<dbReference type="SUPFAM" id="SSF158472">
    <property type="entry name" value="HAMP domain-like"/>
    <property type="match status" value="1"/>
</dbReference>
<comment type="catalytic activity">
    <reaction evidence="1">
        <text>ATP + protein L-histidine = ADP + protein N-phospho-L-histidine.</text>
        <dbReference type="EC" id="2.7.13.3"/>
    </reaction>
</comment>
<dbReference type="PANTHER" id="PTHR45453:SF1">
    <property type="entry name" value="PHOSPHATE REGULON SENSOR PROTEIN PHOR"/>
    <property type="match status" value="1"/>
</dbReference>
<keyword evidence="8" id="KW-0547">Nucleotide-binding</keyword>
<dbReference type="SMART" id="SM00091">
    <property type="entry name" value="PAS"/>
    <property type="match status" value="1"/>
</dbReference>
<dbReference type="Pfam" id="PF16736">
    <property type="entry name" value="sCache_like"/>
    <property type="match status" value="1"/>
</dbReference>
<dbReference type="NCBIfam" id="TIGR00229">
    <property type="entry name" value="sensory_box"/>
    <property type="match status" value="1"/>
</dbReference>
<dbReference type="SMART" id="SM00304">
    <property type="entry name" value="HAMP"/>
    <property type="match status" value="1"/>
</dbReference>
<gene>
    <name evidence="18" type="ORF">SAMN05421736_11695</name>
</gene>
<dbReference type="GO" id="GO:0016036">
    <property type="term" value="P:cellular response to phosphate starvation"/>
    <property type="evidence" value="ECO:0007669"/>
    <property type="project" value="TreeGrafter"/>
</dbReference>
<organism evidence="18 19">
    <name type="scientific">Evansella caseinilytica</name>
    <dbReference type="NCBI Taxonomy" id="1503961"/>
    <lineage>
        <taxon>Bacteria</taxon>
        <taxon>Bacillati</taxon>
        <taxon>Bacillota</taxon>
        <taxon>Bacilli</taxon>
        <taxon>Bacillales</taxon>
        <taxon>Bacillaceae</taxon>
        <taxon>Evansella</taxon>
    </lineage>
</organism>
<dbReference type="CDD" id="cd06225">
    <property type="entry name" value="HAMP"/>
    <property type="match status" value="1"/>
</dbReference>
<dbReference type="STRING" id="1503961.SAMN05421736_11695"/>
<dbReference type="Gene3D" id="6.10.340.10">
    <property type="match status" value="1"/>
</dbReference>
<accession>A0A1H3TW49</accession>
<dbReference type="AlphaFoldDB" id="A0A1H3TW49"/>
<dbReference type="Pfam" id="PF02518">
    <property type="entry name" value="HATPase_c"/>
    <property type="match status" value="1"/>
</dbReference>
<dbReference type="PRINTS" id="PR00344">
    <property type="entry name" value="BCTRLSENSOR"/>
</dbReference>
<evidence type="ECO:0000256" key="2">
    <source>
        <dbReference type="ARBA" id="ARBA00004651"/>
    </source>
</evidence>
<dbReference type="SUPFAM" id="SSF103190">
    <property type="entry name" value="Sensory domain-like"/>
    <property type="match status" value="1"/>
</dbReference>
<dbReference type="NCBIfam" id="NF046044">
    <property type="entry name" value="PnpS"/>
    <property type="match status" value="1"/>
</dbReference>
<keyword evidence="5" id="KW-0597">Phosphoprotein</keyword>
<dbReference type="FunFam" id="1.10.287.130:FF:000008">
    <property type="entry name" value="Two-component sensor histidine kinase"/>
    <property type="match status" value="1"/>
</dbReference>
<dbReference type="SUPFAM" id="SSF55874">
    <property type="entry name" value="ATPase domain of HSP90 chaperone/DNA topoisomerase II/histidine kinase"/>
    <property type="match status" value="1"/>
</dbReference>
<evidence type="ECO:0000256" key="8">
    <source>
        <dbReference type="ARBA" id="ARBA00022741"/>
    </source>
</evidence>
<evidence type="ECO:0000256" key="13">
    <source>
        <dbReference type="ARBA" id="ARBA00023136"/>
    </source>
</evidence>
<keyword evidence="11 15" id="KW-1133">Transmembrane helix</keyword>
<dbReference type="OrthoDB" id="9813151at2"/>
<dbReference type="FunFam" id="3.30.565.10:FF:000023">
    <property type="entry name" value="PAS domain-containing sensor histidine kinase"/>
    <property type="match status" value="1"/>
</dbReference>
<dbReference type="InterPro" id="IPR013767">
    <property type="entry name" value="PAS_fold"/>
</dbReference>
<dbReference type="GO" id="GO:0000155">
    <property type="term" value="F:phosphorelay sensor kinase activity"/>
    <property type="evidence" value="ECO:0007669"/>
    <property type="project" value="InterPro"/>
</dbReference>
<feature type="transmembrane region" description="Helical" evidence="15">
    <location>
        <begin position="162"/>
        <end position="180"/>
    </location>
</feature>
<dbReference type="InterPro" id="IPR029151">
    <property type="entry name" value="Sensor-like_sf"/>
</dbReference>
<keyword evidence="12" id="KW-0902">Two-component regulatory system</keyword>
<evidence type="ECO:0000256" key="4">
    <source>
        <dbReference type="ARBA" id="ARBA00022475"/>
    </source>
</evidence>
<dbReference type="InterPro" id="IPR036097">
    <property type="entry name" value="HisK_dim/P_sf"/>
</dbReference>
<evidence type="ECO:0000256" key="7">
    <source>
        <dbReference type="ARBA" id="ARBA00022692"/>
    </source>
</evidence>
<keyword evidence="19" id="KW-1185">Reference proteome</keyword>
<dbReference type="PROSITE" id="PS50109">
    <property type="entry name" value="HIS_KIN"/>
    <property type="match status" value="1"/>
</dbReference>
<keyword evidence="4" id="KW-1003">Cell membrane</keyword>
<dbReference type="InterPro" id="IPR000014">
    <property type="entry name" value="PAS"/>
</dbReference>